<sequence>MRLPDPARPTLVLSALLLILLGLGNLEARPRGKHVVKEKIGQRYYLRACSACHGAGKLGGNMATQAEWKELLAHHGKELIELHEGEENTTAVIRYLKSPQFEKEHDRLLKFLQEFANDSESIPTCY</sequence>
<dbReference type="Proteomes" id="UP000885722">
    <property type="component" value="Unassembled WGS sequence"/>
</dbReference>
<dbReference type="GO" id="GO:0009055">
    <property type="term" value="F:electron transfer activity"/>
    <property type="evidence" value="ECO:0007669"/>
    <property type="project" value="InterPro"/>
</dbReference>
<reference evidence="1" key="1">
    <citation type="journal article" date="2020" name="mSystems">
        <title>Genome- and Community-Level Interaction Insights into Carbon Utilization and Element Cycling Functions of Hydrothermarchaeota in Hydrothermal Sediment.</title>
        <authorList>
            <person name="Zhou Z."/>
            <person name="Liu Y."/>
            <person name="Xu W."/>
            <person name="Pan J."/>
            <person name="Luo Z.H."/>
            <person name="Li M."/>
        </authorList>
    </citation>
    <scope>NUCLEOTIDE SEQUENCE [LARGE SCALE GENOMIC DNA]</scope>
    <source>
        <strain evidence="1">HyVt-513</strain>
    </source>
</reference>
<comment type="caution">
    <text evidence="1">The sequence shown here is derived from an EMBL/GenBank/DDBJ whole genome shotgun (WGS) entry which is preliminary data.</text>
</comment>
<proteinExistence type="predicted"/>
<dbReference type="SUPFAM" id="SSF46626">
    <property type="entry name" value="Cytochrome c"/>
    <property type="match status" value="1"/>
</dbReference>
<dbReference type="GO" id="GO:0020037">
    <property type="term" value="F:heme binding"/>
    <property type="evidence" value="ECO:0007669"/>
    <property type="project" value="InterPro"/>
</dbReference>
<dbReference type="InterPro" id="IPR036909">
    <property type="entry name" value="Cyt_c-like_dom_sf"/>
</dbReference>
<organism evidence="1">
    <name type="scientific">Nitratifractor salsuginis</name>
    <dbReference type="NCBI Taxonomy" id="269261"/>
    <lineage>
        <taxon>Bacteria</taxon>
        <taxon>Pseudomonadati</taxon>
        <taxon>Campylobacterota</taxon>
        <taxon>Epsilonproteobacteria</taxon>
        <taxon>Campylobacterales</taxon>
        <taxon>Sulfurovaceae</taxon>
        <taxon>Nitratifractor</taxon>
    </lineage>
</organism>
<dbReference type="EMBL" id="DRNO01000259">
    <property type="protein sequence ID" value="HFC03974.1"/>
    <property type="molecule type" value="Genomic_DNA"/>
</dbReference>
<dbReference type="AlphaFoldDB" id="A0A7V2WM85"/>
<name>A0A7V2WM85_9BACT</name>
<gene>
    <name evidence="1" type="ORF">ENJ74_03795</name>
</gene>
<protein>
    <submittedName>
        <fullName evidence="1">Cytochrome c</fullName>
    </submittedName>
</protein>
<accession>A0A7V2WM85</accession>
<evidence type="ECO:0000313" key="1">
    <source>
        <dbReference type="EMBL" id="HFC03974.1"/>
    </source>
</evidence>